<organism evidence="4 5">
    <name type="scientific">Rosa chinensis</name>
    <name type="common">China rose</name>
    <dbReference type="NCBI Taxonomy" id="74649"/>
    <lineage>
        <taxon>Eukaryota</taxon>
        <taxon>Viridiplantae</taxon>
        <taxon>Streptophyta</taxon>
        <taxon>Embryophyta</taxon>
        <taxon>Tracheophyta</taxon>
        <taxon>Spermatophyta</taxon>
        <taxon>Magnoliopsida</taxon>
        <taxon>eudicotyledons</taxon>
        <taxon>Gunneridae</taxon>
        <taxon>Pentapetalae</taxon>
        <taxon>rosids</taxon>
        <taxon>fabids</taxon>
        <taxon>Rosales</taxon>
        <taxon>Rosaceae</taxon>
        <taxon>Rosoideae</taxon>
        <taxon>Rosoideae incertae sedis</taxon>
        <taxon>Rosa</taxon>
    </lineage>
</organism>
<dbReference type="GO" id="GO:0080156">
    <property type="term" value="P:mitochondrial mRNA modification"/>
    <property type="evidence" value="ECO:0007669"/>
    <property type="project" value="TreeGrafter"/>
</dbReference>
<evidence type="ECO:0000256" key="1">
    <source>
        <dbReference type="ARBA" id="ARBA00022664"/>
    </source>
</evidence>
<dbReference type="GO" id="GO:0006397">
    <property type="term" value="P:mRNA processing"/>
    <property type="evidence" value="ECO:0007669"/>
    <property type="project" value="UniProtKB-KW"/>
</dbReference>
<evidence type="ECO:0000313" key="4">
    <source>
        <dbReference type="EMBL" id="PRQ56972.1"/>
    </source>
</evidence>
<evidence type="ECO:0000256" key="2">
    <source>
        <dbReference type="ARBA" id="ARBA00022946"/>
    </source>
</evidence>
<protein>
    <recommendedName>
        <fullName evidence="3">MORF/ORRM1/DAG-like MORF domain-containing protein</fullName>
    </recommendedName>
</protein>
<keyword evidence="1" id="KW-0507">mRNA processing</keyword>
<evidence type="ECO:0000259" key="3">
    <source>
        <dbReference type="Pfam" id="PF21864"/>
    </source>
</evidence>
<sequence>MLSASTSCHWIVLMETPPQGVISKQEVIEYYIKTVQRVLGNDKDAQMCIYNASWETHFGFCCDVNDETSHKLALFQTFKNATLLFPHGNTKHWLVRMDKPGIGVVTKAQMVDYYAQILTKVLGKLSTFSMLCTLTCGSQKYTAIDLWF</sequence>
<dbReference type="Gramene" id="PRQ56972">
    <property type="protein sequence ID" value="PRQ56972"/>
    <property type="gene ID" value="RchiOBHm_Chr1g0343161"/>
</dbReference>
<dbReference type="EMBL" id="PDCK01000039">
    <property type="protein sequence ID" value="PRQ56972.1"/>
    <property type="molecule type" value="Genomic_DNA"/>
</dbReference>
<accession>A0A2P6SE65</accession>
<proteinExistence type="predicted"/>
<comment type="caution">
    <text evidence="4">The sequence shown here is derived from an EMBL/GenBank/DDBJ whole genome shotgun (WGS) entry which is preliminary data.</text>
</comment>
<feature type="domain" description="MORF/ORRM1/DAG-like MORF" evidence="3">
    <location>
        <begin position="91"/>
        <end position="124"/>
    </location>
</feature>
<dbReference type="AlphaFoldDB" id="A0A2P6SE65"/>
<dbReference type="InterPro" id="IPR039206">
    <property type="entry name" value="MORF/ORRM1/DAG-like"/>
</dbReference>
<dbReference type="Pfam" id="PF21864">
    <property type="entry name" value="MORF_dom"/>
    <property type="match status" value="2"/>
</dbReference>
<dbReference type="PANTHER" id="PTHR31346">
    <property type="entry name" value="MULTIPLE ORGANELLAR RNA EDITING FACTOR 2, CHLOROPLASTIC-RELATED-RELATED"/>
    <property type="match status" value="1"/>
</dbReference>
<dbReference type="PANTHER" id="PTHR31346:SF11">
    <property type="entry name" value="ORGANELLE RRM DOMAIN-CONTAINING PROTEIN 1, CHLOROPLASTIC"/>
    <property type="match status" value="1"/>
</dbReference>
<dbReference type="Proteomes" id="UP000238479">
    <property type="component" value="Chromosome 1"/>
</dbReference>
<dbReference type="GO" id="GO:0005739">
    <property type="term" value="C:mitochondrion"/>
    <property type="evidence" value="ECO:0007669"/>
    <property type="project" value="TreeGrafter"/>
</dbReference>
<dbReference type="STRING" id="74649.A0A2P6SE65"/>
<gene>
    <name evidence="4" type="ORF">RchiOBHm_Chr1g0343161</name>
</gene>
<evidence type="ECO:0000313" key="5">
    <source>
        <dbReference type="Proteomes" id="UP000238479"/>
    </source>
</evidence>
<dbReference type="InterPro" id="IPR054059">
    <property type="entry name" value="MORF/ORRM1/DAG-like_MORF"/>
</dbReference>
<keyword evidence="2" id="KW-0809">Transit peptide</keyword>
<keyword evidence="5" id="KW-1185">Reference proteome</keyword>
<reference evidence="4 5" key="1">
    <citation type="journal article" date="2018" name="Nat. Genet.">
        <title>The Rosa genome provides new insights in the design of modern roses.</title>
        <authorList>
            <person name="Bendahmane M."/>
        </authorList>
    </citation>
    <scope>NUCLEOTIDE SEQUENCE [LARGE SCALE GENOMIC DNA]</scope>
    <source>
        <strain evidence="5">cv. Old Blush</strain>
    </source>
</reference>
<name>A0A2P6SE65_ROSCH</name>
<dbReference type="GO" id="GO:0016554">
    <property type="term" value="P:cytidine to uridine editing"/>
    <property type="evidence" value="ECO:0007669"/>
    <property type="project" value="InterPro"/>
</dbReference>
<feature type="domain" description="MORF/ORRM1/DAG-like MORF" evidence="3">
    <location>
        <begin position="8"/>
        <end position="73"/>
    </location>
</feature>